<feature type="chain" id="PRO_5041901277" evidence="1">
    <location>
        <begin position="22"/>
        <end position="160"/>
    </location>
</feature>
<sequence length="160" mass="17908">MKLNIFQNLFLISTFVTSTSAKLKTRAVEQLPITTGIYNLDDKGFACFDNANGRQIPARQYIENAPNHNIGATDCDLYCYGQMNLKTSPTKLVSQALPIKGGPIGCQCFRPYEITYRYNKGLYSIVTSEYNSEHFVALSANAVKYKLQYQNVTCSATFSN</sequence>
<accession>A0AAD5U3G3</accession>
<name>A0AAD5U3G3_9FUNG</name>
<comment type="caution">
    <text evidence="2">The sequence shown here is derived from an EMBL/GenBank/DDBJ whole genome shotgun (WGS) entry which is preliminary data.</text>
</comment>
<dbReference type="EMBL" id="JADGJW010000333">
    <property type="protein sequence ID" value="KAJ3219591.1"/>
    <property type="molecule type" value="Genomic_DNA"/>
</dbReference>
<organism evidence="2 3">
    <name type="scientific">Clydaea vesicula</name>
    <dbReference type="NCBI Taxonomy" id="447962"/>
    <lineage>
        <taxon>Eukaryota</taxon>
        <taxon>Fungi</taxon>
        <taxon>Fungi incertae sedis</taxon>
        <taxon>Chytridiomycota</taxon>
        <taxon>Chytridiomycota incertae sedis</taxon>
        <taxon>Chytridiomycetes</taxon>
        <taxon>Lobulomycetales</taxon>
        <taxon>Lobulomycetaceae</taxon>
        <taxon>Clydaea</taxon>
    </lineage>
</organism>
<proteinExistence type="predicted"/>
<evidence type="ECO:0000256" key="1">
    <source>
        <dbReference type="SAM" id="SignalP"/>
    </source>
</evidence>
<evidence type="ECO:0000313" key="2">
    <source>
        <dbReference type="EMBL" id="KAJ3219591.1"/>
    </source>
</evidence>
<evidence type="ECO:0000313" key="3">
    <source>
        <dbReference type="Proteomes" id="UP001211065"/>
    </source>
</evidence>
<dbReference type="AlphaFoldDB" id="A0AAD5U3G3"/>
<gene>
    <name evidence="2" type="ORF">HK099_004635</name>
</gene>
<keyword evidence="3" id="KW-1185">Reference proteome</keyword>
<protein>
    <submittedName>
        <fullName evidence="2">Uncharacterized protein</fullName>
    </submittedName>
</protein>
<keyword evidence="1" id="KW-0732">Signal</keyword>
<dbReference type="Proteomes" id="UP001211065">
    <property type="component" value="Unassembled WGS sequence"/>
</dbReference>
<reference evidence="2" key="1">
    <citation type="submission" date="2020-05" db="EMBL/GenBank/DDBJ databases">
        <title>Phylogenomic resolution of chytrid fungi.</title>
        <authorList>
            <person name="Stajich J.E."/>
            <person name="Amses K."/>
            <person name="Simmons R."/>
            <person name="Seto K."/>
            <person name="Myers J."/>
            <person name="Bonds A."/>
            <person name="Quandt C.A."/>
            <person name="Barry K."/>
            <person name="Liu P."/>
            <person name="Grigoriev I."/>
            <person name="Longcore J.E."/>
            <person name="James T.Y."/>
        </authorList>
    </citation>
    <scope>NUCLEOTIDE SEQUENCE</scope>
    <source>
        <strain evidence="2">JEL0476</strain>
    </source>
</reference>
<feature type="signal peptide" evidence="1">
    <location>
        <begin position="1"/>
        <end position="21"/>
    </location>
</feature>